<dbReference type="HOGENOM" id="CLU_103669_2_1_9"/>
<organism evidence="5 6">
    <name type="scientific">Clostridium kluyveri (strain NBRC 12016)</name>
    <dbReference type="NCBI Taxonomy" id="583346"/>
    <lineage>
        <taxon>Bacteria</taxon>
        <taxon>Bacillati</taxon>
        <taxon>Bacillota</taxon>
        <taxon>Clostridia</taxon>
        <taxon>Eubacteriales</taxon>
        <taxon>Clostridiaceae</taxon>
        <taxon>Clostridium</taxon>
    </lineage>
</organism>
<dbReference type="InterPro" id="IPR007170">
    <property type="entry name" value="SpoVG"/>
</dbReference>
<evidence type="ECO:0000313" key="6">
    <source>
        <dbReference type="Proteomes" id="UP000007969"/>
    </source>
</evidence>
<gene>
    <name evidence="4" type="primary">spoVG</name>
    <name evidence="5" type="ordered locus">CKR_0120</name>
</gene>
<comment type="function">
    <text evidence="4">Could be involved in septation.</text>
</comment>
<dbReference type="Pfam" id="PF04026">
    <property type="entry name" value="SpoVG"/>
    <property type="match status" value="1"/>
</dbReference>
<name>B9DY46_CLOK1</name>
<dbReference type="PANTHER" id="PTHR38429:SF1">
    <property type="entry name" value="SEPTATION PROTEIN SPOVG-RELATED"/>
    <property type="match status" value="1"/>
</dbReference>
<dbReference type="NCBIfam" id="NF009749">
    <property type="entry name" value="PRK13259.1"/>
    <property type="match status" value="1"/>
</dbReference>
<dbReference type="GO" id="GO:0000917">
    <property type="term" value="P:division septum assembly"/>
    <property type="evidence" value="ECO:0007669"/>
    <property type="project" value="UniProtKB-KW"/>
</dbReference>
<comment type="similarity">
    <text evidence="4">Belongs to the SpoVG family.</text>
</comment>
<evidence type="ECO:0000256" key="3">
    <source>
        <dbReference type="ARBA" id="ARBA00023306"/>
    </source>
</evidence>
<dbReference type="SUPFAM" id="SSF160537">
    <property type="entry name" value="SpoVG-like"/>
    <property type="match status" value="1"/>
</dbReference>
<dbReference type="HAMAP" id="MF_00819">
    <property type="entry name" value="SpoVG"/>
    <property type="match status" value="1"/>
</dbReference>
<sequence length="101" mass="11567">MEVDYMQITDVRVRKIAAEGKMKAIVSVTFDNEFVVHDIKVIEGQNGLFIAMPSRKTPDGEFKDIAHPINTQTREKIQKAILGEYEKVKNEETVTEEKVEE</sequence>
<dbReference type="AlphaFoldDB" id="B9DY46"/>
<evidence type="ECO:0000256" key="1">
    <source>
        <dbReference type="ARBA" id="ARBA00022618"/>
    </source>
</evidence>
<dbReference type="GO" id="GO:0030435">
    <property type="term" value="P:sporulation resulting in formation of a cellular spore"/>
    <property type="evidence" value="ECO:0007669"/>
    <property type="project" value="InterPro"/>
</dbReference>
<keyword evidence="2 4" id="KW-0717">Septation</keyword>
<proteinExistence type="inferred from homology"/>
<accession>B9DY46</accession>
<dbReference type="InterPro" id="IPR036751">
    <property type="entry name" value="SpoVG_sf"/>
</dbReference>
<dbReference type="Proteomes" id="UP000007969">
    <property type="component" value="Chromosome"/>
</dbReference>
<reference evidence="6" key="1">
    <citation type="submission" date="2005-09" db="EMBL/GenBank/DDBJ databases">
        <title>Complete genome sequence of Clostridium kluyveri and comparative genomics of Clostridia species.</title>
        <authorList>
            <person name="Inui M."/>
            <person name="Nonaka H."/>
            <person name="Shinoda Y."/>
            <person name="Ikenaga Y."/>
            <person name="Abe M."/>
            <person name="Naito K."/>
            <person name="Vertes A.A."/>
            <person name="Yukawa H."/>
        </authorList>
    </citation>
    <scope>NUCLEOTIDE SEQUENCE [LARGE SCALE GENOMIC DNA]</scope>
    <source>
        <strain evidence="6">NBRC 12016</strain>
    </source>
</reference>
<evidence type="ECO:0000256" key="2">
    <source>
        <dbReference type="ARBA" id="ARBA00023210"/>
    </source>
</evidence>
<keyword evidence="1 4" id="KW-0132">Cell division</keyword>
<dbReference type="EMBL" id="AP009049">
    <property type="protein sequence ID" value="BAH05171.1"/>
    <property type="molecule type" value="Genomic_DNA"/>
</dbReference>
<dbReference type="KEGG" id="ckr:CKR_0120"/>
<evidence type="ECO:0000313" key="5">
    <source>
        <dbReference type="EMBL" id="BAH05171.1"/>
    </source>
</evidence>
<dbReference type="PANTHER" id="PTHR38429">
    <property type="entry name" value="SEPTATION PROTEIN SPOVG-RELATED"/>
    <property type="match status" value="1"/>
</dbReference>
<dbReference type="Gene3D" id="3.30.1120.40">
    <property type="entry name" value="Stage V sporulation protein G"/>
    <property type="match status" value="1"/>
</dbReference>
<evidence type="ECO:0000256" key="4">
    <source>
        <dbReference type="HAMAP-Rule" id="MF_00819"/>
    </source>
</evidence>
<protein>
    <recommendedName>
        <fullName evidence="4">Putative septation protein SpoVG</fullName>
    </recommendedName>
</protein>
<keyword evidence="3 4" id="KW-0131">Cell cycle</keyword>